<evidence type="ECO:0000259" key="1">
    <source>
        <dbReference type="Pfam" id="PF18925"/>
    </source>
</evidence>
<dbReference type="Pfam" id="PF18925">
    <property type="entry name" value="DUF5675"/>
    <property type="match status" value="1"/>
</dbReference>
<dbReference type="InterPro" id="IPR043732">
    <property type="entry name" value="DUF5675"/>
</dbReference>
<organism evidence="2">
    <name type="scientific">Pricia antarctica</name>
    <dbReference type="NCBI Taxonomy" id="641691"/>
    <lineage>
        <taxon>Bacteria</taxon>
        <taxon>Pseudomonadati</taxon>
        <taxon>Bacteroidota</taxon>
        <taxon>Flavobacteriia</taxon>
        <taxon>Flavobacteriales</taxon>
        <taxon>Flavobacteriaceae</taxon>
        <taxon>Pricia</taxon>
    </lineage>
</organism>
<dbReference type="AlphaFoldDB" id="A0A831QNK2"/>
<accession>A0A831QNK2</accession>
<dbReference type="Proteomes" id="UP000886191">
    <property type="component" value="Unassembled WGS sequence"/>
</dbReference>
<dbReference type="EMBL" id="DRGL01000017">
    <property type="protein sequence ID" value="HEA19941.1"/>
    <property type="molecule type" value="Genomic_DNA"/>
</dbReference>
<gene>
    <name evidence="2" type="ORF">ENH87_03385</name>
</gene>
<protein>
    <recommendedName>
        <fullName evidence="1">DUF5675 domain-containing protein</fullName>
    </recommendedName>
</protein>
<reference evidence="2" key="1">
    <citation type="journal article" date="2020" name="mSystems">
        <title>Genome- and Community-Level Interaction Insights into Carbon Utilization and Element Cycling Functions of Hydrothermarchaeota in Hydrothermal Sediment.</title>
        <authorList>
            <person name="Zhou Z."/>
            <person name="Liu Y."/>
            <person name="Xu W."/>
            <person name="Pan J."/>
            <person name="Luo Z.H."/>
            <person name="Li M."/>
        </authorList>
    </citation>
    <scope>NUCLEOTIDE SEQUENCE [LARGE SCALE GENOMIC DNA]</scope>
    <source>
        <strain evidence="2">HyVt-345</strain>
    </source>
</reference>
<evidence type="ECO:0000313" key="2">
    <source>
        <dbReference type="EMBL" id="HEA19941.1"/>
    </source>
</evidence>
<comment type="caution">
    <text evidence="2">The sequence shown here is derived from an EMBL/GenBank/DDBJ whole genome shotgun (WGS) entry which is preliminary data.</text>
</comment>
<feature type="domain" description="DUF5675" evidence="1">
    <location>
        <begin position="5"/>
        <end position="122"/>
    </location>
</feature>
<sequence>MIASLNRINSNEIQTHAHWYFYEGYEQVFHCIILELPDRQNKRNISRILPGKYSVVKRWSEKYKWHFHISDSNGRKLVLVHQGNYFRDTRGCQLPGTSFKDIDNDGNLDVIWSRRTLDNMLAIAPDKFDLYINDNDK</sequence>
<proteinExistence type="predicted"/>
<name>A0A831QNK2_9FLAO</name>